<gene>
    <name evidence="5" type="ORF">GSTUAT00000458001</name>
</gene>
<sequence>MNRRALEKCEKVLGPDHPHTLTSLSVLATQRKYDESGAMNRRALERQEKVLGPDHPHTLTSLNNLAQALQDQGKCHES</sequence>
<protein>
    <recommendedName>
        <fullName evidence="7">Kinesin light chain</fullName>
    </recommendedName>
</protein>
<dbReference type="InterPro" id="IPR011990">
    <property type="entry name" value="TPR-like_helical_dom_sf"/>
</dbReference>
<dbReference type="InterPro" id="IPR002151">
    <property type="entry name" value="Kinesin_light"/>
</dbReference>
<dbReference type="GO" id="GO:0005871">
    <property type="term" value="C:kinesin complex"/>
    <property type="evidence" value="ECO:0007669"/>
    <property type="project" value="InterPro"/>
</dbReference>
<evidence type="ECO:0000256" key="1">
    <source>
        <dbReference type="ARBA" id="ARBA00004496"/>
    </source>
</evidence>
<keyword evidence="2" id="KW-0963">Cytoplasm</keyword>
<comment type="subcellular location">
    <subcellularLocation>
        <location evidence="1">Cytoplasm</location>
    </subcellularLocation>
</comment>
<accession>A0A292Q9M6</accession>
<dbReference type="Gene3D" id="1.25.40.10">
    <property type="entry name" value="Tetratricopeptide repeat domain"/>
    <property type="match status" value="1"/>
</dbReference>
<dbReference type="GO" id="GO:0019894">
    <property type="term" value="F:kinesin binding"/>
    <property type="evidence" value="ECO:0007669"/>
    <property type="project" value="TreeGrafter"/>
</dbReference>
<keyword evidence="6" id="KW-1185">Reference proteome</keyword>
<reference evidence="5" key="1">
    <citation type="submission" date="2015-10" db="EMBL/GenBank/DDBJ databases">
        <authorList>
            <person name="Regsiter A."/>
            <person name="william w."/>
        </authorList>
    </citation>
    <scope>NUCLEOTIDE SEQUENCE</scope>
    <source>
        <strain evidence="5">Montdore</strain>
    </source>
</reference>
<dbReference type="EMBL" id="LN890947">
    <property type="protein sequence ID" value="CUS15407.1"/>
    <property type="molecule type" value="Genomic_DNA"/>
</dbReference>
<proteinExistence type="predicted"/>
<evidence type="ECO:0000313" key="6">
    <source>
        <dbReference type="Proteomes" id="UP001412239"/>
    </source>
</evidence>
<dbReference type="GO" id="GO:0007018">
    <property type="term" value="P:microtubule-based movement"/>
    <property type="evidence" value="ECO:0007669"/>
    <property type="project" value="TreeGrafter"/>
</dbReference>
<keyword evidence="4" id="KW-0802">TPR repeat</keyword>
<dbReference type="AlphaFoldDB" id="A0A292Q9M6"/>
<evidence type="ECO:0000313" key="5">
    <source>
        <dbReference type="EMBL" id="CUS15407.1"/>
    </source>
</evidence>
<evidence type="ECO:0000256" key="2">
    <source>
        <dbReference type="ARBA" id="ARBA00022490"/>
    </source>
</evidence>
<evidence type="ECO:0000256" key="3">
    <source>
        <dbReference type="ARBA" id="ARBA00022737"/>
    </source>
</evidence>
<evidence type="ECO:0008006" key="7">
    <source>
        <dbReference type="Google" id="ProtNLM"/>
    </source>
</evidence>
<dbReference type="Pfam" id="PF13374">
    <property type="entry name" value="TPR_10"/>
    <property type="match status" value="1"/>
</dbReference>
<keyword evidence="3" id="KW-0677">Repeat</keyword>
<dbReference type="PANTHER" id="PTHR45783">
    <property type="entry name" value="KINESIN LIGHT CHAIN"/>
    <property type="match status" value="1"/>
</dbReference>
<organism evidence="5 6">
    <name type="scientific">Tuber aestivum</name>
    <name type="common">summer truffle</name>
    <dbReference type="NCBI Taxonomy" id="59557"/>
    <lineage>
        <taxon>Eukaryota</taxon>
        <taxon>Fungi</taxon>
        <taxon>Dikarya</taxon>
        <taxon>Ascomycota</taxon>
        <taxon>Pezizomycotina</taxon>
        <taxon>Pezizomycetes</taxon>
        <taxon>Pezizales</taxon>
        <taxon>Tuberaceae</taxon>
        <taxon>Tuber</taxon>
    </lineage>
</organism>
<dbReference type="SUPFAM" id="SSF48452">
    <property type="entry name" value="TPR-like"/>
    <property type="match status" value="1"/>
</dbReference>
<feature type="non-terminal residue" evidence="5">
    <location>
        <position position="1"/>
    </location>
</feature>
<evidence type="ECO:0000256" key="4">
    <source>
        <dbReference type="ARBA" id="ARBA00022803"/>
    </source>
</evidence>
<dbReference type="Proteomes" id="UP001412239">
    <property type="component" value="Unassembled WGS sequence"/>
</dbReference>
<dbReference type="GO" id="GO:0005737">
    <property type="term" value="C:cytoplasm"/>
    <property type="evidence" value="ECO:0007669"/>
    <property type="project" value="UniProtKB-SubCell"/>
</dbReference>
<name>A0A292Q9M6_9PEZI</name>
<dbReference type="PANTHER" id="PTHR45783:SF3">
    <property type="entry name" value="KINESIN LIGHT CHAIN"/>
    <property type="match status" value="1"/>
</dbReference>
<dbReference type="Pfam" id="PF13424">
    <property type="entry name" value="TPR_12"/>
    <property type="match status" value="1"/>
</dbReference>